<name>A0A8H5HE07_9AGAR</name>
<dbReference type="SUPFAM" id="SSF159941">
    <property type="entry name" value="MM3350-like"/>
    <property type="match status" value="1"/>
</dbReference>
<dbReference type="Gene3D" id="3.10.290.30">
    <property type="entry name" value="MM3350-like"/>
    <property type="match status" value="1"/>
</dbReference>
<dbReference type="InterPro" id="IPR024047">
    <property type="entry name" value="MM3350-like_sf"/>
</dbReference>
<dbReference type="EMBL" id="JAACJP010000010">
    <property type="protein sequence ID" value="KAF5381582.1"/>
    <property type="molecule type" value="Genomic_DNA"/>
</dbReference>
<dbReference type="OrthoDB" id="2940229at2759"/>
<reference evidence="2 3" key="1">
    <citation type="journal article" date="2020" name="ISME J.">
        <title>Uncovering the hidden diversity of litter-decomposition mechanisms in mushroom-forming fungi.</title>
        <authorList>
            <person name="Floudas D."/>
            <person name="Bentzer J."/>
            <person name="Ahren D."/>
            <person name="Johansson T."/>
            <person name="Persson P."/>
            <person name="Tunlid A."/>
        </authorList>
    </citation>
    <scope>NUCLEOTIDE SEQUENCE [LARGE SCALE GENOMIC DNA]</scope>
    <source>
        <strain evidence="2 3">CBS 661.87</strain>
    </source>
</reference>
<sequence>MADTAKSSEEPPNLKRAFATVEAARAKEENGNPLGSPSLAPPAKRPRLASSRSPSPPSGPDPYTTLPPPTKAYITLRFQLARFTGVFRVVRVPLNYTFAHLHTLVQFYFGWKGRAHNFRVYSHVTMYTASNRAKAGQMKRFGCAPPVPDSWLTGHNDKMQRDMWKVINQNASWWEVVPGGQRDRQSLEEQIGIGGKDFNYRERKEDGDVTLGMVWNREGGNLTEGECADREIAIAYAASWDVHITLESDNAHRTVNSPSNLPILVQAKGAPPVEDAFLEAQEEVNPKCKTLHNLFYQLSTFERYCTGELGTANRPTKLEIFNAEAERRRIEDCNRQMLKRVRENRDLGEYDKIEVEKSEGSGSGFH</sequence>
<organism evidence="2 3">
    <name type="scientific">Tricholomella constricta</name>
    <dbReference type="NCBI Taxonomy" id="117010"/>
    <lineage>
        <taxon>Eukaryota</taxon>
        <taxon>Fungi</taxon>
        <taxon>Dikarya</taxon>
        <taxon>Basidiomycota</taxon>
        <taxon>Agaricomycotina</taxon>
        <taxon>Agaricomycetes</taxon>
        <taxon>Agaricomycetidae</taxon>
        <taxon>Agaricales</taxon>
        <taxon>Tricholomatineae</taxon>
        <taxon>Lyophyllaceae</taxon>
        <taxon>Tricholomella</taxon>
    </lineage>
</organism>
<proteinExistence type="predicted"/>
<evidence type="ECO:0000256" key="1">
    <source>
        <dbReference type="SAM" id="MobiDB-lite"/>
    </source>
</evidence>
<feature type="compositionally biased region" description="Pro residues" evidence="1">
    <location>
        <begin position="54"/>
        <end position="66"/>
    </location>
</feature>
<feature type="compositionally biased region" description="Basic and acidic residues" evidence="1">
    <location>
        <begin position="1"/>
        <end position="13"/>
    </location>
</feature>
<gene>
    <name evidence="2" type="ORF">D9615_005403</name>
</gene>
<evidence type="ECO:0000313" key="2">
    <source>
        <dbReference type="EMBL" id="KAF5381582.1"/>
    </source>
</evidence>
<dbReference type="AlphaFoldDB" id="A0A8H5HE07"/>
<accession>A0A8H5HE07</accession>
<dbReference type="Proteomes" id="UP000565441">
    <property type="component" value="Unassembled WGS sequence"/>
</dbReference>
<feature type="region of interest" description="Disordered" evidence="1">
    <location>
        <begin position="1"/>
        <end position="66"/>
    </location>
</feature>
<comment type="caution">
    <text evidence="2">The sequence shown here is derived from an EMBL/GenBank/DDBJ whole genome shotgun (WGS) entry which is preliminary data.</text>
</comment>
<evidence type="ECO:0000313" key="3">
    <source>
        <dbReference type="Proteomes" id="UP000565441"/>
    </source>
</evidence>
<keyword evidence="3" id="KW-1185">Reference proteome</keyword>
<feature type="compositionally biased region" description="Low complexity" evidence="1">
    <location>
        <begin position="36"/>
        <end position="53"/>
    </location>
</feature>
<protein>
    <submittedName>
        <fullName evidence="2">Uncharacterized protein</fullName>
    </submittedName>
</protein>